<feature type="non-terminal residue" evidence="2">
    <location>
        <position position="103"/>
    </location>
</feature>
<keyword evidence="1" id="KW-1133">Transmembrane helix</keyword>
<accession>A0ABR3F2C9</accession>
<evidence type="ECO:0000313" key="2">
    <source>
        <dbReference type="EMBL" id="KAL0569237.1"/>
    </source>
</evidence>
<reference evidence="2 3" key="1">
    <citation type="submission" date="2024-02" db="EMBL/GenBank/DDBJ databases">
        <title>A draft genome for the cacao thread blight pathogen Marasmius crinis-equi.</title>
        <authorList>
            <person name="Cohen S.P."/>
            <person name="Baruah I.K."/>
            <person name="Amoako-Attah I."/>
            <person name="Bukari Y."/>
            <person name="Meinhardt L.W."/>
            <person name="Bailey B.A."/>
        </authorList>
    </citation>
    <scope>NUCLEOTIDE SEQUENCE [LARGE SCALE GENOMIC DNA]</scope>
    <source>
        <strain evidence="2 3">GH-76</strain>
    </source>
</reference>
<feature type="transmembrane region" description="Helical" evidence="1">
    <location>
        <begin position="12"/>
        <end position="35"/>
    </location>
</feature>
<dbReference type="Proteomes" id="UP001465976">
    <property type="component" value="Unassembled WGS sequence"/>
</dbReference>
<dbReference type="PANTHER" id="PTHR40465:SF1">
    <property type="entry name" value="DUF6534 DOMAIN-CONTAINING PROTEIN"/>
    <property type="match status" value="1"/>
</dbReference>
<sequence>MDMPPLPTTIGALLLGALFAAFLSGTVFVQTFLYLKLYPDECLSRRLLALTVWALDWIHTGCIWSALWQYFVKEFGNLDYIDTIPRTLALSVLCTATLTFCVH</sequence>
<keyword evidence="3" id="KW-1185">Reference proteome</keyword>
<dbReference type="PANTHER" id="PTHR40465">
    <property type="entry name" value="CHROMOSOME 1, WHOLE GENOME SHOTGUN SEQUENCE"/>
    <property type="match status" value="1"/>
</dbReference>
<dbReference type="EMBL" id="JBAHYK010001161">
    <property type="protein sequence ID" value="KAL0569237.1"/>
    <property type="molecule type" value="Genomic_DNA"/>
</dbReference>
<keyword evidence="1" id="KW-0812">Transmembrane</keyword>
<protein>
    <submittedName>
        <fullName evidence="2">Uncharacterized protein</fullName>
    </submittedName>
</protein>
<gene>
    <name evidence="2" type="ORF">V5O48_012724</name>
</gene>
<keyword evidence="1" id="KW-0472">Membrane</keyword>
<organism evidence="2 3">
    <name type="scientific">Marasmius crinis-equi</name>
    <dbReference type="NCBI Taxonomy" id="585013"/>
    <lineage>
        <taxon>Eukaryota</taxon>
        <taxon>Fungi</taxon>
        <taxon>Dikarya</taxon>
        <taxon>Basidiomycota</taxon>
        <taxon>Agaricomycotina</taxon>
        <taxon>Agaricomycetes</taxon>
        <taxon>Agaricomycetidae</taxon>
        <taxon>Agaricales</taxon>
        <taxon>Marasmiineae</taxon>
        <taxon>Marasmiaceae</taxon>
        <taxon>Marasmius</taxon>
    </lineage>
</organism>
<name>A0ABR3F2C9_9AGAR</name>
<evidence type="ECO:0000256" key="1">
    <source>
        <dbReference type="SAM" id="Phobius"/>
    </source>
</evidence>
<evidence type="ECO:0000313" key="3">
    <source>
        <dbReference type="Proteomes" id="UP001465976"/>
    </source>
</evidence>
<comment type="caution">
    <text evidence="2">The sequence shown here is derived from an EMBL/GenBank/DDBJ whole genome shotgun (WGS) entry which is preliminary data.</text>
</comment>
<proteinExistence type="predicted"/>
<feature type="transmembrane region" description="Helical" evidence="1">
    <location>
        <begin position="47"/>
        <end position="71"/>
    </location>
</feature>